<reference evidence="8 9" key="1">
    <citation type="submission" date="2016-02" db="EMBL/GenBank/DDBJ databases">
        <title>Draft genome sequence of Thermodesulfatator sp. S606.</title>
        <authorList>
            <person name="Lai Q."/>
            <person name="Cao J."/>
            <person name="Dupont S."/>
            <person name="Shao Z."/>
            <person name="Jebbar M."/>
            <person name="Alain K."/>
        </authorList>
    </citation>
    <scope>NUCLEOTIDE SEQUENCE [LARGE SCALE GENOMIC DNA]</scope>
    <source>
        <strain evidence="8 9">S606</strain>
    </source>
</reference>
<dbReference type="RefSeq" id="WP_068540589.1">
    <property type="nucleotide sequence ID" value="NZ_LSFI01000002.1"/>
</dbReference>
<dbReference type="Pfam" id="PF14824">
    <property type="entry name" value="Sirohm_synth_M"/>
    <property type="match status" value="1"/>
</dbReference>
<accession>A0A177EBW6</accession>
<protein>
    <recommendedName>
        <fullName evidence="2">precorrin-2 dehydrogenase</fullName>
        <ecNumber evidence="2">1.3.1.76</ecNumber>
    </recommendedName>
</protein>
<gene>
    <name evidence="8" type="ORF">TH606_00750</name>
</gene>
<dbReference type="PANTHER" id="PTHR35330">
    <property type="entry name" value="SIROHEME BIOSYNTHESIS PROTEIN MET8"/>
    <property type="match status" value="1"/>
</dbReference>
<dbReference type="Gene3D" id="3.40.50.720">
    <property type="entry name" value="NAD(P)-binding Rossmann-like Domain"/>
    <property type="match status" value="1"/>
</dbReference>
<evidence type="ECO:0000256" key="2">
    <source>
        <dbReference type="ARBA" id="ARBA00012400"/>
    </source>
</evidence>
<keyword evidence="9" id="KW-1185">Reference proteome</keyword>
<evidence type="ECO:0000256" key="6">
    <source>
        <dbReference type="ARBA" id="ARBA00047561"/>
    </source>
</evidence>
<feature type="domain" description="Siroheme synthase central" evidence="7">
    <location>
        <begin position="120"/>
        <end position="146"/>
    </location>
</feature>
<dbReference type="InterPro" id="IPR028161">
    <property type="entry name" value="Met8-like"/>
</dbReference>
<evidence type="ECO:0000259" key="7">
    <source>
        <dbReference type="Pfam" id="PF14824"/>
    </source>
</evidence>
<dbReference type="InterPro" id="IPR036291">
    <property type="entry name" value="NAD(P)-bd_dom_sf"/>
</dbReference>
<dbReference type="GO" id="GO:0019354">
    <property type="term" value="P:siroheme biosynthetic process"/>
    <property type="evidence" value="ECO:0007669"/>
    <property type="project" value="UniProtKB-UniPathway"/>
</dbReference>
<dbReference type="EMBL" id="LSFI01000002">
    <property type="protein sequence ID" value="OAG28662.1"/>
    <property type="molecule type" value="Genomic_DNA"/>
</dbReference>
<comment type="catalytic activity">
    <reaction evidence="6">
        <text>precorrin-2 + NAD(+) = sirohydrochlorin + NADH + 2 H(+)</text>
        <dbReference type="Rhea" id="RHEA:15613"/>
        <dbReference type="ChEBI" id="CHEBI:15378"/>
        <dbReference type="ChEBI" id="CHEBI:57540"/>
        <dbReference type="ChEBI" id="CHEBI:57945"/>
        <dbReference type="ChEBI" id="CHEBI:58351"/>
        <dbReference type="ChEBI" id="CHEBI:58827"/>
        <dbReference type="EC" id="1.3.1.76"/>
    </reaction>
</comment>
<dbReference type="STRING" id="1795632.TH606_00750"/>
<keyword evidence="4" id="KW-0520">NAD</keyword>
<dbReference type="PANTHER" id="PTHR35330:SF1">
    <property type="entry name" value="SIROHEME BIOSYNTHESIS PROTEIN MET8"/>
    <property type="match status" value="1"/>
</dbReference>
<dbReference type="Gene3D" id="1.10.8.610">
    <property type="entry name" value="SirC, precorrin-2 dehydrogenase, C-terminal helical domain-like"/>
    <property type="match status" value="1"/>
</dbReference>
<evidence type="ECO:0000256" key="5">
    <source>
        <dbReference type="ARBA" id="ARBA00023244"/>
    </source>
</evidence>
<dbReference type="GO" id="GO:0043115">
    <property type="term" value="F:precorrin-2 dehydrogenase activity"/>
    <property type="evidence" value="ECO:0007669"/>
    <property type="project" value="UniProtKB-EC"/>
</dbReference>
<dbReference type="GO" id="GO:0004325">
    <property type="term" value="F:ferrochelatase activity"/>
    <property type="evidence" value="ECO:0007669"/>
    <property type="project" value="InterPro"/>
</dbReference>
<evidence type="ECO:0000256" key="1">
    <source>
        <dbReference type="ARBA" id="ARBA00005010"/>
    </source>
</evidence>
<organism evidence="8 9">
    <name type="scientific">Thermodesulfatator autotrophicus</name>
    <dbReference type="NCBI Taxonomy" id="1795632"/>
    <lineage>
        <taxon>Bacteria</taxon>
        <taxon>Pseudomonadati</taxon>
        <taxon>Thermodesulfobacteriota</taxon>
        <taxon>Thermodesulfobacteria</taxon>
        <taxon>Thermodesulfobacteriales</taxon>
        <taxon>Thermodesulfatatoraceae</taxon>
        <taxon>Thermodesulfatator</taxon>
    </lineage>
</organism>
<dbReference type="InterPro" id="IPR006367">
    <property type="entry name" value="Sirohaem_synthase_N"/>
</dbReference>
<keyword evidence="3" id="KW-0560">Oxidoreductase</keyword>
<evidence type="ECO:0000313" key="8">
    <source>
        <dbReference type="EMBL" id="OAG28662.1"/>
    </source>
</evidence>
<evidence type="ECO:0000256" key="3">
    <source>
        <dbReference type="ARBA" id="ARBA00023002"/>
    </source>
</evidence>
<dbReference type="SUPFAM" id="SSF51735">
    <property type="entry name" value="NAD(P)-binding Rossmann-fold domains"/>
    <property type="match status" value="1"/>
</dbReference>
<dbReference type="UniPathway" id="UPA00262">
    <property type="reaction ID" value="UER00222"/>
</dbReference>
<dbReference type="NCBIfam" id="TIGR01470">
    <property type="entry name" value="cysG_Nterm"/>
    <property type="match status" value="1"/>
</dbReference>
<dbReference type="SUPFAM" id="SSF75615">
    <property type="entry name" value="Siroheme synthase middle domains-like"/>
    <property type="match status" value="1"/>
</dbReference>
<evidence type="ECO:0000256" key="4">
    <source>
        <dbReference type="ARBA" id="ARBA00023027"/>
    </source>
</evidence>
<dbReference type="AlphaFoldDB" id="A0A177EBW6"/>
<dbReference type="OrthoDB" id="9773765at2"/>
<dbReference type="Proteomes" id="UP000076964">
    <property type="component" value="Unassembled WGS sequence"/>
</dbReference>
<dbReference type="Pfam" id="PF13241">
    <property type="entry name" value="NAD_binding_7"/>
    <property type="match status" value="1"/>
</dbReference>
<evidence type="ECO:0000313" key="9">
    <source>
        <dbReference type="Proteomes" id="UP000076964"/>
    </source>
</evidence>
<dbReference type="EC" id="1.3.1.76" evidence="2"/>
<dbReference type="InterPro" id="IPR028281">
    <property type="entry name" value="Sirohaem_synthase_central"/>
</dbReference>
<dbReference type="InterPro" id="IPR042518">
    <property type="entry name" value="SirC_C"/>
</dbReference>
<proteinExistence type="predicted"/>
<name>A0A177EBW6_9BACT</name>
<keyword evidence="5" id="KW-0627">Porphyrin biosynthesis</keyword>
<sequence length="215" mass="24436">MAKYYPIFLKIEQKLCVVIGGGKVAARKIKTLLEAGAKVKVISPEVTEEIKKLDEQGEVEWIKRPYQKGDLEGAFLVYAATDDPNVQKQVFAEAEEKNIFCNVVDKPVLCSFIVPSIVKRGRLQIAISTSGASPALARRLREQLEETFGPEYAEYLDLMARWREEVLSRELSEKEKRQIFEQLVLAPVPLWLKRGERHHVKSLANTFGLTFDDES</sequence>
<comment type="caution">
    <text evidence="8">The sequence shown here is derived from an EMBL/GenBank/DDBJ whole genome shotgun (WGS) entry which is preliminary data.</text>
</comment>
<comment type="pathway">
    <text evidence="1">Porphyrin-containing compound metabolism; siroheme biosynthesis; sirohydrochlorin from precorrin-2: step 1/1.</text>
</comment>